<dbReference type="PANTHER" id="PTHR30290">
    <property type="entry name" value="PERIPLASMIC BINDING COMPONENT OF ABC TRANSPORTER"/>
    <property type="match status" value="1"/>
</dbReference>
<dbReference type="PANTHER" id="PTHR30290:SF10">
    <property type="entry name" value="PERIPLASMIC OLIGOPEPTIDE-BINDING PROTEIN-RELATED"/>
    <property type="match status" value="1"/>
</dbReference>
<feature type="transmembrane region" description="Helical" evidence="5">
    <location>
        <begin position="26"/>
        <end position="43"/>
    </location>
</feature>
<evidence type="ECO:0000259" key="6">
    <source>
        <dbReference type="Pfam" id="PF00496"/>
    </source>
</evidence>
<dbReference type="EMBL" id="QNZL01000137">
    <property type="protein sequence ID" value="RTZ79636.1"/>
    <property type="molecule type" value="Genomic_DNA"/>
</dbReference>
<keyword evidence="4" id="KW-0732">Signal</keyword>
<dbReference type="Gene3D" id="3.90.76.10">
    <property type="entry name" value="Dipeptide-binding Protein, Domain 1"/>
    <property type="match status" value="1"/>
</dbReference>
<dbReference type="AlphaFoldDB" id="A0A432G743"/>
<dbReference type="InterPro" id="IPR000914">
    <property type="entry name" value="SBP_5_dom"/>
</dbReference>
<comment type="caution">
    <text evidence="7">The sequence shown here is derived from an EMBL/GenBank/DDBJ whole genome shotgun (WGS) entry which is preliminary data.</text>
</comment>
<gene>
    <name evidence="7" type="ORF">DSY97_04940</name>
</gene>
<evidence type="ECO:0000256" key="5">
    <source>
        <dbReference type="SAM" id="Phobius"/>
    </source>
</evidence>
<evidence type="ECO:0000313" key="8">
    <source>
        <dbReference type="Proteomes" id="UP000286801"/>
    </source>
</evidence>
<dbReference type="PIRSF" id="PIRSF002741">
    <property type="entry name" value="MppA"/>
    <property type="match status" value="1"/>
</dbReference>
<proteinExistence type="inferred from homology"/>
<keyword evidence="5" id="KW-0472">Membrane</keyword>
<evidence type="ECO:0000256" key="3">
    <source>
        <dbReference type="ARBA" id="ARBA00022448"/>
    </source>
</evidence>
<evidence type="ECO:0000256" key="1">
    <source>
        <dbReference type="ARBA" id="ARBA00004196"/>
    </source>
</evidence>
<accession>A0A432G743</accession>
<dbReference type="GO" id="GO:0015833">
    <property type="term" value="P:peptide transport"/>
    <property type="evidence" value="ECO:0007669"/>
    <property type="project" value="TreeGrafter"/>
</dbReference>
<dbReference type="Gene3D" id="3.10.105.10">
    <property type="entry name" value="Dipeptide-binding Protein, Domain 3"/>
    <property type="match status" value="1"/>
</dbReference>
<protein>
    <submittedName>
        <fullName evidence="7">Peptide ABC transporter substrate-binding protein</fullName>
    </submittedName>
</protein>
<dbReference type="Gene3D" id="3.40.190.10">
    <property type="entry name" value="Periplasmic binding protein-like II"/>
    <property type="match status" value="1"/>
</dbReference>
<evidence type="ECO:0000313" key="7">
    <source>
        <dbReference type="EMBL" id="RTZ79636.1"/>
    </source>
</evidence>
<dbReference type="InterPro" id="IPR039424">
    <property type="entry name" value="SBP_5"/>
</dbReference>
<dbReference type="Pfam" id="PF00496">
    <property type="entry name" value="SBP_bac_5"/>
    <property type="match status" value="1"/>
</dbReference>
<name>A0A432G743_9DELT</name>
<feature type="domain" description="Solute-binding protein family 5" evidence="6">
    <location>
        <begin position="101"/>
        <end position="449"/>
    </location>
</feature>
<dbReference type="Proteomes" id="UP000286801">
    <property type="component" value="Unassembled WGS sequence"/>
</dbReference>
<dbReference type="GO" id="GO:1904680">
    <property type="term" value="F:peptide transmembrane transporter activity"/>
    <property type="evidence" value="ECO:0007669"/>
    <property type="project" value="TreeGrafter"/>
</dbReference>
<sequence length="531" mass="59502">MDSKIDHIKEQLMSGRITRREFAQRLMVLGIAGTSAGTLLTWAERNAFAASPKRGGLLRAGIAHGSTTDTLDPATYENGYMSKINYAIHNHLGEVDHTGNMAPELAESWDPQNGAKTWVFNLRQGVEFHNGKTLDSDDVIASFQHHMGETKSPAKSLLKQVKSIRKDGKYTVIFELSGGNADFPFVASDYHIAIKQAWDGGKISPNDGLGTGPYVLKDMEMGVRFFGTRNPNYFKQDRGWFNELEMLSIIDPTARSNALTTREVDVIDRVDLKTAHLLARKSGINVEETTGTKHYTFPMRTDTSPFDDNNVRLALKHAVNRDEIVEKVLFGHGVVGNDHPIAPSQPFHAATLPQRTYDPDKARFYAKKAGGIKVKLSAADAAFPGAVDAAVLYKEHAAAAGIEIEVVREPSDGYWSNVWMKKPWGACYWGGRPTEDWMFSTAYMGGASWNDTFWKNDRFDKLLIQARAETDQNKRREMYYEMQQIVRDKGGVVVPMFANYVFGTSDKIAHGTMAGNWDLDGEKFHERWWYS</sequence>
<dbReference type="InterPro" id="IPR030678">
    <property type="entry name" value="Peptide/Ni-bd"/>
</dbReference>
<reference evidence="7 8" key="1">
    <citation type="submission" date="2018-06" db="EMBL/GenBank/DDBJ databases">
        <title>Combined omics and stable isotope probing to characterize newly discovered Mariana Back-Arc vent microbial communities.</title>
        <authorList>
            <person name="Trembath-Reichert E."/>
            <person name="Huber J.A."/>
        </authorList>
    </citation>
    <scope>NUCLEOTIDE SEQUENCE [LARGE SCALE GENOMIC DNA]</scope>
    <source>
        <strain evidence="7">MAG 63_1</strain>
    </source>
</reference>
<keyword evidence="5" id="KW-1133">Transmembrane helix</keyword>
<dbReference type="GO" id="GO:0042597">
    <property type="term" value="C:periplasmic space"/>
    <property type="evidence" value="ECO:0007669"/>
    <property type="project" value="UniProtKB-ARBA"/>
</dbReference>
<evidence type="ECO:0000256" key="2">
    <source>
        <dbReference type="ARBA" id="ARBA00005695"/>
    </source>
</evidence>
<dbReference type="SUPFAM" id="SSF53850">
    <property type="entry name" value="Periplasmic binding protein-like II"/>
    <property type="match status" value="1"/>
</dbReference>
<dbReference type="CDD" id="cd08503">
    <property type="entry name" value="PBP2_NikA_DppA_OppA_like_17"/>
    <property type="match status" value="1"/>
</dbReference>
<comment type="similarity">
    <text evidence="2">Belongs to the bacterial solute-binding protein 5 family.</text>
</comment>
<keyword evidence="3" id="KW-0813">Transport</keyword>
<evidence type="ECO:0000256" key="4">
    <source>
        <dbReference type="ARBA" id="ARBA00022729"/>
    </source>
</evidence>
<comment type="subcellular location">
    <subcellularLocation>
        <location evidence="1">Cell envelope</location>
    </subcellularLocation>
</comment>
<dbReference type="GO" id="GO:0043190">
    <property type="term" value="C:ATP-binding cassette (ABC) transporter complex"/>
    <property type="evidence" value="ECO:0007669"/>
    <property type="project" value="InterPro"/>
</dbReference>
<keyword evidence="5" id="KW-0812">Transmembrane</keyword>
<dbReference type="GO" id="GO:0030313">
    <property type="term" value="C:cell envelope"/>
    <property type="evidence" value="ECO:0007669"/>
    <property type="project" value="UniProtKB-SubCell"/>
</dbReference>
<organism evidence="7 8">
    <name type="scientific">SAR324 cluster bacterium</name>
    <dbReference type="NCBI Taxonomy" id="2024889"/>
    <lineage>
        <taxon>Bacteria</taxon>
        <taxon>Deltaproteobacteria</taxon>
        <taxon>SAR324 cluster</taxon>
    </lineage>
</organism>